<evidence type="ECO:0000256" key="4">
    <source>
        <dbReference type="ARBA" id="ARBA00022512"/>
    </source>
</evidence>
<feature type="signal peptide" evidence="5">
    <location>
        <begin position="1"/>
        <end position="25"/>
    </location>
</feature>
<dbReference type="EC" id="3.1.1.-" evidence="5"/>
<dbReference type="InterPro" id="IPR029058">
    <property type="entry name" value="AB_hydrolase_fold"/>
</dbReference>
<reference evidence="6 7" key="1">
    <citation type="submission" date="2024-02" db="EMBL/GenBank/DDBJ databases">
        <authorList>
            <consortium name="ELIXIR-Norway"/>
            <consortium name="Elixir Norway"/>
        </authorList>
    </citation>
    <scope>NUCLEOTIDE SEQUENCE [LARGE SCALE GENOMIC DNA]</scope>
</reference>
<comment type="similarity">
    <text evidence="3 5">Belongs to the pectinacetylesterase family.</text>
</comment>
<keyword evidence="4 5" id="KW-0134">Cell wall</keyword>
<protein>
    <recommendedName>
        <fullName evidence="5">Pectin acetylesterase</fullName>
        <ecNumber evidence="5">3.1.1.-</ecNumber>
    </recommendedName>
</protein>
<evidence type="ECO:0000256" key="2">
    <source>
        <dbReference type="ARBA" id="ARBA00004191"/>
    </source>
</evidence>
<name>A0ABP0WW34_9BRYO</name>
<dbReference type="SUPFAM" id="SSF53474">
    <property type="entry name" value="alpha/beta-Hydrolases"/>
    <property type="match status" value="1"/>
</dbReference>
<evidence type="ECO:0000256" key="3">
    <source>
        <dbReference type="ARBA" id="ARBA00005784"/>
    </source>
</evidence>
<organism evidence="6 7">
    <name type="scientific">Sphagnum jensenii</name>
    <dbReference type="NCBI Taxonomy" id="128206"/>
    <lineage>
        <taxon>Eukaryota</taxon>
        <taxon>Viridiplantae</taxon>
        <taxon>Streptophyta</taxon>
        <taxon>Embryophyta</taxon>
        <taxon>Bryophyta</taxon>
        <taxon>Sphagnophytina</taxon>
        <taxon>Sphagnopsida</taxon>
        <taxon>Sphagnales</taxon>
        <taxon>Sphagnaceae</taxon>
        <taxon>Sphagnum</taxon>
    </lineage>
</organism>
<comment type="subcellular location">
    <subcellularLocation>
        <location evidence="2 5">Secreted</location>
        <location evidence="2 5">Cell wall</location>
    </subcellularLocation>
</comment>
<sequence>MCMFSFWKSLLYLNLYGIFLAGARVQDNEKEKEGTDATTGGGVAANRLSSSSGAVQLEPLVVDLTILTKAVDTGAVCLDGSPPGYHLHEGGGVNNHNWIVFLEEGGWCDNEEKCKQRSKTKRGSSKFMAPHEFEGILSNSEHLNPDFFNWNRVFVRYCDGASFSGNASLPADKKSNGLYYRGESIWEAVIAELLSKGMDKVDKALLGGCSAGGLSSILHCDKFKAALPGAKVVKCMSDAGFFVNMPTYKGENKVEDFFRGVVNLQRVGDTLMKECTEEHDPAHCFFPQYLLPHIKTPLYIVNGGYDWWQMDNIIALDPLGEWDACKNDATSCTKDQFAAIQGCRTKLLEAVKPVQDSQKDGMFIDGCFHHCQASRGVFWNGPQAPRLNNKTVSEALGDWYFERLTNTNVAIDCAYPCNPTCGSFTHSPGLKPSFRYWSKA</sequence>
<keyword evidence="5" id="KW-0378">Hydrolase</keyword>
<accession>A0ABP0WW34</accession>
<evidence type="ECO:0000256" key="1">
    <source>
        <dbReference type="ARBA" id="ARBA00003534"/>
    </source>
</evidence>
<comment type="function">
    <text evidence="1 5">Hydrolyzes acetyl esters in homogalacturonan regions of pectin. In type I primary cell wall, galacturonic acid residues of pectin can be acetylated at the O-2 and O-3 positions. Decreasing the degree of acetylation of pectin gels in vitro alters their physical properties.</text>
</comment>
<keyword evidence="5" id="KW-0732">Signal</keyword>
<keyword evidence="5" id="KW-0961">Cell wall biogenesis/degradation</keyword>
<dbReference type="InterPro" id="IPR004963">
    <property type="entry name" value="PAE/NOTUM"/>
</dbReference>
<keyword evidence="5" id="KW-0964">Secreted</keyword>
<feature type="chain" id="PRO_5044960248" description="Pectin acetylesterase" evidence="5">
    <location>
        <begin position="26"/>
        <end position="440"/>
    </location>
</feature>
<proteinExistence type="inferred from homology"/>
<evidence type="ECO:0000313" key="6">
    <source>
        <dbReference type="EMBL" id="CAK9269650.1"/>
    </source>
</evidence>
<dbReference type="PANTHER" id="PTHR21562">
    <property type="entry name" value="NOTUM-RELATED"/>
    <property type="match status" value="1"/>
</dbReference>
<keyword evidence="7" id="KW-1185">Reference proteome</keyword>
<evidence type="ECO:0000313" key="7">
    <source>
        <dbReference type="Proteomes" id="UP001497444"/>
    </source>
</evidence>
<dbReference type="Pfam" id="PF03283">
    <property type="entry name" value="PAE"/>
    <property type="match status" value="1"/>
</dbReference>
<dbReference type="Proteomes" id="UP001497444">
    <property type="component" value="Chromosome 2"/>
</dbReference>
<gene>
    <name evidence="6" type="ORF">CSSPJE1EN1_LOCUS15128</name>
</gene>
<dbReference type="PANTHER" id="PTHR21562:SF93">
    <property type="entry name" value="PECTIN ACETYLESTERASE 8"/>
    <property type="match status" value="1"/>
</dbReference>
<evidence type="ECO:0000256" key="5">
    <source>
        <dbReference type="RuleBase" id="RU363114"/>
    </source>
</evidence>
<dbReference type="EMBL" id="OZ020097">
    <property type="protein sequence ID" value="CAK9269650.1"/>
    <property type="molecule type" value="Genomic_DNA"/>
</dbReference>